<dbReference type="EMBL" id="JARTCD010000024">
    <property type="protein sequence ID" value="KAJ8658489.1"/>
    <property type="molecule type" value="Genomic_DNA"/>
</dbReference>
<feature type="region of interest" description="Disordered" evidence="8">
    <location>
        <begin position="481"/>
        <end position="557"/>
    </location>
</feature>
<evidence type="ECO:0000313" key="10">
    <source>
        <dbReference type="EMBL" id="KAJ8658489.1"/>
    </source>
</evidence>
<feature type="compositionally biased region" description="Low complexity" evidence="8">
    <location>
        <begin position="512"/>
        <end position="535"/>
    </location>
</feature>
<evidence type="ECO:0000256" key="8">
    <source>
        <dbReference type="SAM" id="MobiDB-lite"/>
    </source>
</evidence>
<comment type="similarity">
    <text evidence="2">Belongs to the MUB1/samB family.</text>
</comment>
<dbReference type="InterPro" id="IPR051664">
    <property type="entry name" value="MYND-type_zinc_finger"/>
</dbReference>
<evidence type="ECO:0000256" key="1">
    <source>
        <dbReference type="ARBA" id="ARBA00004496"/>
    </source>
</evidence>
<feature type="compositionally biased region" description="Polar residues" evidence="8">
    <location>
        <begin position="536"/>
        <end position="557"/>
    </location>
</feature>
<evidence type="ECO:0000256" key="6">
    <source>
        <dbReference type="ARBA" id="ARBA00022833"/>
    </source>
</evidence>
<dbReference type="AlphaFoldDB" id="A0AAD7XVE5"/>
<feature type="region of interest" description="Disordered" evidence="8">
    <location>
        <begin position="184"/>
        <end position="305"/>
    </location>
</feature>
<dbReference type="PROSITE" id="PS50865">
    <property type="entry name" value="ZF_MYND_2"/>
    <property type="match status" value="1"/>
</dbReference>
<reference evidence="10 11" key="1">
    <citation type="submission" date="2023-03" db="EMBL/GenBank/DDBJ databases">
        <title>Genome sequence of Lichtheimia ornata CBS 291.66.</title>
        <authorList>
            <person name="Mohabir J.T."/>
            <person name="Shea T.P."/>
            <person name="Kurbessoian T."/>
            <person name="Berby B."/>
            <person name="Fontaine J."/>
            <person name="Livny J."/>
            <person name="Gnirke A."/>
            <person name="Stajich J.E."/>
            <person name="Cuomo C.A."/>
        </authorList>
    </citation>
    <scope>NUCLEOTIDE SEQUENCE [LARGE SCALE GENOMIC DNA]</scope>
    <source>
        <strain evidence="10">CBS 291.66</strain>
    </source>
</reference>
<evidence type="ECO:0000256" key="3">
    <source>
        <dbReference type="ARBA" id="ARBA00022490"/>
    </source>
</evidence>
<dbReference type="RefSeq" id="XP_058343402.1">
    <property type="nucleotide sequence ID" value="XM_058485879.1"/>
</dbReference>
<comment type="subcellular location">
    <subcellularLocation>
        <location evidence="1">Cytoplasm</location>
    </subcellularLocation>
</comment>
<dbReference type="InterPro" id="IPR002893">
    <property type="entry name" value="Znf_MYND"/>
</dbReference>
<dbReference type="SUPFAM" id="SSF144232">
    <property type="entry name" value="HIT/MYND zinc finger-like"/>
    <property type="match status" value="1"/>
</dbReference>
<feature type="compositionally biased region" description="Gly residues" evidence="8">
    <location>
        <begin position="192"/>
        <end position="202"/>
    </location>
</feature>
<name>A0AAD7XVE5_9FUNG</name>
<proteinExistence type="inferred from homology"/>
<dbReference type="PANTHER" id="PTHR47442">
    <property type="entry name" value="MYND-TYPE ZINC FINGER PROTEIN MUB1"/>
    <property type="match status" value="1"/>
</dbReference>
<dbReference type="GeneID" id="83213254"/>
<protein>
    <recommendedName>
        <fullName evidence="9">MYND-type domain-containing protein</fullName>
    </recommendedName>
</protein>
<dbReference type="Pfam" id="PF01753">
    <property type="entry name" value="zf-MYND"/>
    <property type="match status" value="1"/>
</dbReference>
<dbReference type="GO" id="GO:0007163">
    <property type="term" value="P:establishment or maintenance of cell polarity"/>
    <property type="evidence" value="ECO:0007669"/>
    <property type="project" value="TreeGrafter"/>
</dbReference>
<feature type="compositionally biased region" description="Low complexity" evidence="8">
    <location>
        <begin position="481"/>
        <end position="493"/>
    </location>
</feature>
<feature type="domain" description="MYND-type" evidence="9">
    <location>
        <begin position="419"/>
        <end position="461"/>
    </location>
</feature>
<dbReference type="PANTHER" id="PTHR47442:SF1">
    <property type="entry name" value="MYND-TYPE ZINC FINGER PROTEIN MUB1"/>
    <property type="match status" value="1"/>
</dbReference>
<accession>A0AAD7XVE5</accession>
<organism evidence="10 11">
    <name type="scientific">Lichtheimia ornata</name>
    <dbReference type="NCBI Taxonomy" id="688661"/>
    <lineage>
        <taxon>Eukaryota</taxon>
        <taxon>Fungi</taxon>
        <taxon>Fungi incertae sedis</taxon>
        <taxon>Mucoromycota</taxon>
        <taxon>Mucoromycotina</taxon>
        <taxon>Mucoromycetes</taxon>
        <taxon>Mucorales</taxon>
        <taxon>Lichtheimiaceae</taxon>
        <taxon>Lichtheimia</taxon>
    </lineage>
</organism>
<gene>
    <name evidence="10" type="ORF">O0I10_005842</name>
</gene>
<feature type="compositionally biased region" description="Low complexity" evidence="8">
    <location>
        <begin position="203"/>
        <end position="221"/>
    </location>
</feature>
<dbReference type="GO" id="GO:1990304">
    <property type="term" value="C:MUB1-RAD6-UBR2 ubiquitin ligase complex"/>
    <property type="evidence" value="ECO:0007669"/>
    <property type="project" value="TreeGrafter"/>
</dbReference>
<evidence type="ECO:0000256" key="2">
    <source>
        <dbReference type="ARBA" id="ARBA00010655"/>
    </source>
</evidence>
<evidence type="ECO:0000256" key="4">
    <source>
        <dbReference type="ARBA" id="ARBA00022723"/>
    </source>
</evidence>
<evidence type="ECO:0000313" key="11">
    <source>
        <dbReference type="Proteomes" id="UP001234581"/>
    </source>
</evidence>
<dbReference type="GO" id="GO:0006511">
    <property type="term" value="P:ubiquitin-dependent protein catabolic process"/>
    <property type="evidence" value="ECO:0007669"/>
    <property type="project" value="TreeGrafter"/>
</dbReference>
<evidence type="ECO:0000256" key="7">
    <source>
        <dbReference type="PROSITE-ProRule" id="PRU00134"/>
    </source>
</evidence>
<feature type="compositionally biased region" description="Basic residues" evidence="8">
    <location>
        <begin position="291"/>
        <end position="304"/>
    </location>
</feature>
<dbReference type="Gene3D" id="6.10.140.2220">
    <property type="match status" value="1"/>
</dbReference>
<keyword evidence="5 7" id="KW-0863">Zinc-finger</keyword>
<evidence type="ECO:0000259" key="9">
    <source>
        <dbReference type="PROSITE" id="PS50865"/>
    </source>
</evidence>
<keyword evidence="6" id="KW-0862">Zinc</keyword>
<keyword evidence="3" id="KW-0963">Cytoplasm</keyword>
<dbReference type="Proteomes" id="UP001234581">
    <property type="component" value="Unassembled WGS sequence"/>
</dbReference>
<keyword evidence="11" id="KW-1185">Reference proteome</keyword>
<evidence type="ECO:0000256" key="5">
    <source>
        <dbReference type="ARBA" id="ARBA00022771"/>
    </source>
</evidence>
<dbReference type="GO" id="GO:0005737">
    <property type="term" value="C:cytoplasm"/>
    <property type="evidence" value="ECO:0007669"/>
    <property type="project" value="UniProtKB-SubCell"/>
</dbReference>
<sequence>MREPNLSFPHQNRASICITSAVYDRRALDSTATLPLINSLTHLAYLTSTSPRIREILSLDGGLEQLVRILSAEQQPNDLRGLWKWSLAFQCTVNIGVRGTEQIRTRVVDAGMVTIVLRVLQNFLRALEVVSREQQDQEKRQQQQQQQQGDSISAATVAAAAAAAAAVASNNVASNRPLCISSSNNNNNNNNGGVGGSDGGGNASSTSWTSSDNTATAAAAGLQPQPEPFIQQPDTTKPYTDHNTPSSSSSSSSSSNPLSATATTTTTTTSTTTNNTNTISSHHSSSSSPHHPQHRHINSLRRRTTFPYVKITADQRRRNRMERQHTFAPPSSTNTSLNVDNVFYREDDILMSLQLLAYLSKYPHIRDLFHTAFHTNVFSVVEKFTHRIHPKPIQYWAGVIMRNGCRKDETRGGIRKCANVHCTKWEQKPREFAKCRRCRKAKYCSKECQSKAWSEGHRWWCVEKPSTAVAAAAVVAAAAAATTSTTPSNTTNTPQPPQPHHHHHHAQPPLPTTRTATTTTTTAPTTTSPAGMPTTSAEQQQGSPTPHTTADTLLSLH</sequence>
<keyword evidence="4" id="KW-0479">Metal-binding</keyword>
<feature type="compositionally biased region" description="Low complexity" evidence="8">
    <location>
        <begin position="242"/>
        <end position="290"/>
    </location>
</feature>
<dbReference type="GO" id="GO:0008270">
    <property type="term" value="F:zinc ion binding"/>
    <property type="evidence" value="ECO:0007669"/>
    <property type="project" value="UniProtKB-KW"/>
</dbReference>
<comment type="caution">
    <text evidence="10">The sequence shown here is derived from an EMBL/GenBank/DDBJ whole genome shotgun (WGS) entry which is preliminary data.</text>
</comment>